<dbReference type="InterPro" id="IPR042171">
    <property type="entry name" value="Acyl-CoA_hotdog"/>
</dbReference>
<feature type="domain" description="Acyl-CoA thioesterase 2 C-terminal" evidence="9">
    <location>
        <begin position="151"/>
        <end position="274"/>
    </location>
</feature>
<evidence type="ECO:0000313" key="11">
    <source>
        <dbReference type="EMBL" id="NQV64327.1"/>
    </source>
</evidence>
<evidence type="ECO:0000256" key="6">
    <source>
        <dbReference type="ARBA" id="ARBA00050943"/>
    </source>
</evidence>
<dbReference type="Pfam" id="PF02551">
    <property type="entry name" value="Acyl_CoA_thio"/>
    <property type="match status" value="1"/>
</dbReference>
<dbReference type="CDD" id="cd03444">
    <property type="entry name" value="Thioesterase_II_repeat1"/>
    <property type="match status" value="1"/>
</dbReference>
<dbReference type="InterPro" id="IPR003703">
    <property type="entry name" value="Acyl_CoA_thio"/>
</dbReference>
<dbReference type="AlphaFoldDB" id="A0A972VXC8"/>
<dbReference type="FunFam" id="2.40.160.210:FF:000001">
    <property type="entry name" value="Acyl-CoA thioesterase II"/>
    <property type="match status" value="1"/>
</dbReference>
<dbReference type="CDD" id="cd03445">
    <property type="entry name" value="Thioesterase_II_repeat2"/>
    <property type="match status" value="1"/>
</dbReference>
<protein>
    <recommendedName>
        <fullName evidence="7">Acyl-CoA thioesterase 2</fullName>
        <ecNumber evidence="5">3.1.2.20</ecNumber>
    </recommendedName>
    <alternativeName>
        <fullName evidence="8">Thioesterase II</fullName>
    </alternativeName>
</protein>
<evidence type="ECO:0000256" key="4">
    <source>
        <dbReference type="ARBA" id="ARBA00023098"/>
    </source>
</evidence>
<feature type="domain" description="Acyl-CoA thioesterase-like N-terminal HotDog" evidence="10">
    <location>
        <begin position="27"/>
        <end position="105"/>
    </location>
</feature>
<evidence type="ECO:0000259" key="9">
    <source>
        <dbReference type="Pfam" id="PF02551"/>
    </source>
</evidence>
<evidence type="ECO:0000259" key="10">
    <source>
        <dbReference type="Pfam" id="PF13622"/>
    </source>
</evidence>
<evidence type="ECO:0000256" key="5">
    <source>
        <dbReference type="ARBA" id="ARBA00038894"/>
    </source>
</evidence>
<gene>
    <name evidence="11" type="ORF">HQ497_03080</name>
</gene>
<dbReference type="GO" id="GO:0009062">
    <property type="term" value="P:fatty acid catabolic process"/>
    <property type="evidence" value="ECO:0007669"/>
    <property type="project" value="TreeGrafter"/>
</dbReference>
<dbReference type="InterPro" id="IPR025652">
    <property type="entry name" value="TesB_C"/>
</dbReference>
<dbReference type="InterPro" id="IPR029069">
    <property type="entry name" value="HotDog_dom_sf"/>
</dbReference>
<accession>A0A972VXC8</accession>
<keyword evidence="3" id="KW-0378">Hydrolase</keyword>
<dbReference type="InterPro" id="IPR049449">
    <property type="entry name" value="TesB_ACOT8-like_N"/>
</dbReference>
<dbReference type="GO" id="GO:0006637">
    <property type="term" value="P:acyl-CoA metabolic process"/>
    <property type="evidence" value="ECO:0007669"/>
    <property type="project" value="InterPro"/>
</dbReference>
<evidence type="ECO:0000313" key="12">
    <source>
        <dbReference type="Proteomes" id="UP000754644"/>
    </source>
</evidence>
<keyword evidence="4" id="KW-0443">Lipid metabolism</keyword>
<evidence type="ECO:0000256" key="8">
    <source>
        <dbReference type="ARBA" id="ARBA00079653"/>
    </source>
</evidence>
<dbReference type="GO" id="GO:0005829">
    <property type="term" value="C:cytosol"/>
    <property type="evidence" value="ECO:0007669"/>
    <property type="project" value="TreeGrafter"/>
</dbReference>
<dbReference type="EMBL" id="JABMOJ010000109">
    <property type="protein sequence ID" value="NQV64327.1"/>
    <property type="molecule type" value="Genomic_DNA"/>
</dbReference>
<dbReference type="EC" id="3.1.2.20" evidence="5"/>
<sequence length="284" mass="31839">MSLEALIALLELEPIEVNLIRGRTLGGGFVFGGQVLGQALVAAARTVDAGRLPHSLHGYFLRPGNAEMPILFEVDRIRDGKSFTTRRVVAVQNGKAIFNMAVSFHGPEQGFEHQADMPIVSTPEGIPSDRERWDALRKLRPELDNMGGRWRWPIETRHIEWSDPFDQKAHPPFQHVWVKAMGLVGDDPVMQRALLAFASDMGFMGTTMRPHAEAGFDQVQGASLDHAIWFHDHIDMSEWHLYENVSTWAGGARGYVRGSFYTETGRLVASTTQECLIRPRPTKK</sequence>
<dbReference type="SUPFAM" id="SSF54637">
    <property type="entry name" value="Thioesterase/thiol ester dehydrase-isomerase"/>
    <property type="match status" value="2"/>
</dbReference>
<dbReference type="Gene3D" id="2.40.160.210">
    <property type="entry name" value="Acyl-CoA thioesterase, double hotdog domain"/>
    <property type="match status" value="1"/>
</dbReference>
<dbReference type="PANTHER" id="PTHR11066:SF34">
    <property type="entry name" value="ACYL-COENZYME A THIOESTERASE 8"/>
    <property type="match status" value="1"/>
</dbReference>
<comment type="catalytic activity">
    <reaction evidence="6">
        <text>a fatty acyl-CoA + H2O = a fatty acid + CoA + H(+)</text>
        <dbReference type="Rhea" id="RHEA:16781"/>
        <dbReference type="ChEBI" id="CHEBI:15377"/>
        <dbReference type="ChEBI" id="CHEBI:15378"/>
        <dbReference type="ChEBI" id="CHEBI:28868"/>
        <dbReference type="ChEBI" id="CHEBI:57287"/>
        <dbReference type="ChEBI" id="CHEBI:77636"/>
        <dbReference type="EC" id="3.1.2.20"/>
    </reaction>
    <physiologicalReaction direction="left-to-right" evidence="6">
        <dbReference type="Rhea" id="RHEA:16782"/>
    </physiologicalReaction>
</comment>
<dbReference type="GO" id="GO:0047617">
    <property type="term" value="F:fatty acyl-CoA hydrolase activity"/>
    <property type="evidence" value="ECO:0007669"/>
    <property type="project" value="UniProtKB-EC"/>
</dbReference>
<organism evidence="11 12">
    <name type="scientific">SAR86 cluster bacterium</name>
    <dbReference type="NCBI Taxonomy" id="2030880"/>
    <lineage>
        <taxon>Bacteria</taxon>
        <taxon>Pseudomonadati</taxon>
        <taxon>Pseudomonadota</taxon>
        <taxon>Gammaproteobacteria</taxon>
        <taxon>SAR86 cluster</taxon>
    </lineage>
</organism>
<reference evidence="11" key="1">
    <citation type="submission" date="2020-05" db="EMBL/GenBank/DDBJ databases">
        <title>Sulfur intermediates as new biogeochemical hubs in an aquatic model microbial ecosystem.</title>
        <authorList>
            <person name="Vigneron A."/>
        </authorList>
    </citation>
    <scope>NUCLEOTIDE SEQUENCE</scope>
    <source>
        <strain evidence="11">Bin.250</strain>
    </source>
</reference>
<proteinExistence type="inferred from homology"/>
<dbReference type="PANTHER" id="PTHR11066">
    <property type="entry name" value="ACYL-COA THIOESTERASE"/>
    <property type="match status" value="1"/>
</dbReference>
<dbReference type="Pfam" id="PF13622">
    <property type="entry name" value="4HBT_3"/>
    <property type="match status" value="1"/>
</dbReference>
<comment type="subunit">
    <text evidence="2">Homotetramer.</text>
</comment>
<dbReference type="Proteomes" id="UP000754644">
    <property type="component" value="Unassembled WGS sequence"/>
</dbReference>
<comment type="similarity">
    <text evidence="1">Belongs to the C/M/P thioester hydrolase family.</text>
</comment>
<evidence type="ECO:0000256" key="1">
    <source>
        <dbReference type="ARBA" id="ARBA00006538"/>
    </source>
</evidence>
<evidence type="ECO:0000256" key="7">
    <source>
        <dbReference type="ARBA" id="ARBA00071120"/>
    </source>
</evidence>
<name>A0A972VXC8_9GAMM</name>
<evidence type="ECO:0000256" key="3">
    <source>
        <dbReference type="ARBA" id="ARBA00022801"/>
    </source>
</evidence>
<evidence type="ECO:0000256" key="2">
    <source>
        <dbReference type="ARBA" id="ARBA00011881"/>
    </source>
</evidence>
<comment type="caution">
    <text evidence="11">The sequence shown here is derived from an EMBL/GenBank/DDBJ whole genome shotgun (WGS) entry which is preliminary data.</text>
</comment>